<dbReference type="InterPro" id="IPR012762">
    <property type="entry name" value="Ubiq_biosynth_COQ9"/>
</dbReference>
<dbReference type="EMBL" id="DF844911">
    <property type="protein sequence ID" value="GAT48735.1"/>
    <property type="molecule type" value="Genomic_DNA"/>
</dbReference>
<dbReference type="Pfam" id="PF08511">
    <property type="entry name" value="COQ9"/>
    <property type="match status" value="1"/>
</dbReference>
<evidence type="ECO:0000256" key="8">
    <source>
        <dbReference type="RuleBase" id="RU366063"/>
    </source>
</evidence>
<sequence length="218" mass="23625">MPPTTSQLLRLALPLIPQYGFTRTALSRSILHLKSENDTHSEPLSDTAVSALFGTGDRARKTLINAWLDAGLESMNAAERPATSVGDALHARLRYNEPVLEHLPEAFALLSVPDSTVSPYPLDPLPALQHSARIADEACYLSGDQSLRLSWYARRAALMGVYGAAELHQLTSPSSAHAFLDNLLETSKAIESSVSSVGQFSEYVVRSWAGIARSRGLL</sequence>
<evidence type="ECO:0000256" key="6">
    <source>
        <dbReference type="ARBA" id="ARBA00023121"/>
    </source>
</evidence>
<evidence type="ECO:0000313" key="10">
    <source>
        <dbReference type="EMBL" id="GAT48735.1"/>
    </source>
</evidence>
<evidence type="ECO:0000256" key="7">
    <source>
        <dbReference type="ARBA" id="ARBA00023128"/>
    </source>
</evidence>
<evidence type="ECO:0000313" key="11">
    <source>
        <dbReference type="Proteomes" id="UP000815677"/>
    </source>
</evidence>
<evidence type="ECO:0000256" key="5">
    <source>
        <dbReference type="ARBA" id="ARBA00022946"/>
    </source>
</evidence>
<keyword evidence="4 8" id="KW-0831">Ubiquinone biosynthesis</keyword>
<evidence type="ECO:0000256" key="4">
    <source>
        <dbReference type="ARBA" id="ARBA00022688"/>
    </source>
</evidence>
<organism evidence="10 11">
    <name type="scientific">Mycena chlorophos</name>
    <name type="common">Agaric fungus</name>
    <name type="synonym">Agaricus chlorophos</name>
    <dbReference type="NCBI Taxonomy" id="658473"/>
    <lineage>
        <taxon>Eukaryota</taxon>
        <taxon>Fungi</taxon>
        <taxon>Dikarya</taxon>
        <taxon>Basidiomycota</taxon>
        <taxon>Agaricomycotina</taxon>
        <taxon>Agaricomycetes</taxon>
        <taxon>Agaricomycetidae</taxon>
        <taxon>Agaricales</taxon>
        <taxon>Marasmiineae</taxon>
        <taxon>Mycenaceae</taxon>
        <taxon>Mycena</taxon>
    </lineage>
</organism>
<protein>
    <recommendedName>
        <fullName evidence="8">Ubiquinone biosynthesis protein</fullName>
    </recommendedName>
</protein>
<dbReference type="PANTHER" id="PTHR21427:SF19">
    <property type="entry name" value="UBIQUINONE BIOSYNTHESIS PROTEIN COQ9, MITOCHONDRIAL"/>
    <property type="match status" value="1"/>
</dbReference>
<evidence type="ECO:0000256" key="1">
    <source>
        <dbReference type="ARBA" id="ARBA00004173"/>
    </source>
</evidence>
<dbReference type="Proteomes" id="UP000815677">
    <property type="component" value="Unassembled WGS sequence"/>
</dbReference>
<comment type="pathway">
    <text evidence="2 8">Cofactor biosynthesis; ubiquinone biosynthesis.</text>
</comment>
<accession>A0ABQ0LCJ2</accession>
<evidence type="ECO:0000259" key="9">
    <source>
        <dbReference type="Pfam" id="PF08511"/>
    </source>
</evidence>
<feature type="domain" description="COQ9 C-terminal" evidence="9">
    <location>
        <begin position="127"/>
        <end position="189"/>
    </location>
</feature>
<keyword evidence="5" id="KW-0809">Transit peptide</keyword>
<evidence type="ECO:0000256" key="3">
    <source>
        <dbReference type="ARBA" id="ARBA00010766"/>
    </source>
</evidence>
<dbReference type="PANTHER" id="PTHR21427">
    <property type="entry name" value="UBIQUINONE BIOSYNTHESIS PROTEIN COQ9, MITOCHONDRIAL"/>
    <property type="match status" value="1"/>
</dbReference>
<reference evidence="10" key="1">
    <citation type="submission" date="2014-09" db="EMBL/GenBank/DDBJ databases">
        <title>Genome sequence of the luminous mushroom Mycena chlorophos for searching fungal bioluminescence genes.</title>
        <authorList>
            <person name="Tanaka Y."/>
            <person name="Kasuga D."/>
            <person name="Oba Y."/>
            <person name="Hase S."/>
            <person name="Sato K."/>
            <person name="Oba Y."/>
            <person name="Sakakibara Y."/>
        </authorList>
    </citation>
    <scope>NUCLEOTIDE SEQUENCE</scope>
</reference>
<comment type="similarity">
    <text evidence="3 8">Belongs to the COQ9 family.</text>
</comment>
<keyword evidence="11" id="KW-1185">Reference proteome</keyword>
<dbReference type="InterPro" id="IPR013718">
    <property type="entry name" value="COQ9_C"/>
</dbReference>
<keyword evidence="6 8" id="KW-0446">Lipid-binding</keyword>
<comment type="subcellular location">
    <subcellularLocation>
        <location evidence="1 8">Mitochondrion</location>
    </subcellularLocation>
</comment>
<comment type="function">
    <text evidence="8">Membrane-associated protein that warps the membrane surface to access and bind aromatic isoprenes with high specificity, including ubiquinone (CoQ) isoprene intermediates and presents them directly to Coq7, therefore facilitating the Coq7-mediated hydroxylase step. Participates in the biosynthesis of coenzyme Q, also named ubiquinone, an essential lipid-soluble electron transporter for aerobic cellular respiration.</text>
</comment>
<evidence type="ECO:0000256" key="2">
    <source>
        <dbReference type="ARBA" id="ARBA00004749"/>
    </source>
</evidence>
<proteinExistence type="inferred from homology"/>
<keyword evidence="7 8" id="KW-0496">Mitochondrion</keyword>
<name>A0ABQ0LCJ2_MYCCL</name>
<gene>
    <name evidence="10" type="ORF">MCHLO_06114</name>
</gene>